<evidence type="ECO:0000313" key="13">
    <source>
        <dbReference type="Proteomes" id="UP001627284"/>
    </source>
</evidence>
<dbReference type="InterPro" id="IPR044959">
    <property type="entry name" value="AGP"/>
</dbReference>
<evidence type="ECO:0000256" key="1">
    <source>
        <dbReference type="ARBA" id="ARBA00004609"/>
    </source>
</evidence>
<evidence type="ECO:0000256" key="9">
    <source>
        <dbReference type="ARBA" id="ARBA00025294"/>
    </source>
</evidence>
<keyword evidence="3" id="KW-0336">GPI-anchor</keyword>
<evidence type="ECO:0000256" key="5">
    <source>
        <dbReference type="ARBA" id="ARBA00022974"/>
    </source>
</evidence>
<comment type="subcellular location">
    <subcellularLocation>
        <location evidence="1">Cell membrane</location>
        <topology evidence="1">Lipid-anchor</topology>
        <topology evidence="1">GPI-anchor</topology>
    </subcellularLocation>
</comment>
<feature type="non-terminal residue" evidence="12">
    <location>
        <position position="1"/>
    </location>
</feature>
<evidence type="ECO:0000256" key="11">
    <source>
        <dbReference type="SAM" id="MobiDB-lite"/>
    </source>
</evidence>
<keyword evidence="5" id="KW-0654">Proteoglycan</keyword>
<dbReference type="EMBL" id="JBJKTR010000012">
    <property type="protein sequence ID" value="KAL3351707.1"/>
    <property type="molecule type" value="Genomic_DNA"/>
</dbReference>
<dbReference type="PANTHER" id="PTHR36321">
    <property type="entry name" value="CLASSICAL ARABINOGALACTAN PROTEIN 9"/>
    <property type="match status" value="1"/>
</dbReference>
<dbReference type="GO" id="GO:0098552">
    <property type="term" value="C:side of membrane"/>
    <property type="evidence" value="ECO:0007669"/>
    <property type="project" value="UniProtKB-KW"/>
</dbReference>
<evidence type="ECO:0000256" key="3">
    <source>
        <dbReference type="ARBA" id="ARBA00022622"/>
    </source>
</evidence>
<keyword evidence="13" id="KW-1185">Reference proteome</keyword>
<keyword evidence="8" id="KW-0449">Lipoprotein</keyword>
<reference evidence="12 13" key="1">
    <citation type="submission" date="2024-05" db="EMBL/GenBank/DDBJ databases">
        <title>De novo assembly of an allotetraploid wild potato.</title>
        <authorList>
            <person name="Hosaka A.J."/>
        </authorList>
    </citation>
    <scope>NUCLEOTIDE SEQUENCE [LARGE SCALE GENOMIC DNA]</scope>
    <source>
        <tissue evidence="12">Young leaves</tissue>
    </source>
</reference>
<name>A0ABD2T7G8_9SOLN</name>
<proteinExistence type="inferred from homology"/>
<feature type="compositionally biased region" description="Low complexity" evidence="11">
    <location>
        <begin position="120"/>
        <end position="144"/>
    </location>
</feature>
<evidence type="ECO:0000256" key="10">
    <source>
        <dbReference type="ARBA" id="ARBA00025756"/>
    </source>
</evidence>
<dbReference type="GO" id="GO:0005886">
    <property type="term" value="C:plasma membrane"/>
    <property type="evidence" value="ECO:0007669"/>
    <property type="project" value="UniProtKB-SubCell"/>
</dbReference>
<keyword evidence="7" id="KW-0325">Glycoprotein</keyword>
<feature type="compositionally biased region" description="Low complexity" evidence="11">
    <location>
        <begin position="69"/>
        <end position="110"/>
    </location>
</feature>
<evidence type="ECO:0000256" key="6">
    <source>
        <dbReference type="ARBA" id="ARBA00023136"/>
    </source>
</evidence>
<sequence length="172" mass="17068">IQIFIFPPINTLFSSPFFKIKSIHNSHFHFLLSVCAFSTILLKAKMAYSKVIIALMLAFIAGSAFAQAPGASPAASPKSSPSPVATPPSTTSTPPVSAPANAPTTASSPLASPPAPPTTETPSSSPSGAASPPSIAAAPGGSPTESPNSASLNRVAVAGSAVVAVFAAALML</sequence>
<comment type="caution">
    <text evidence="12">The sequence shown here is derived from an EMBL/GenBank/DDBJ whole genome shotgun (WGS) entry which is preliminary data.</text>
</comment>
<evidence type="ECO:0008006" key="14">
    <source>
        <dbReference type="Google" id="ProtNLM"/>
    </source>
</evidence>
<dbReference type="PANTHER" id="PTHR36321:SF7">
    <property type="entry name" value="CLASSICAL ARABINOGALACTAN PROTEIN 5-LIKE"/>
    <property type="match status" value="1"/>
</dbReference>
<evidence type="ECO:0000256" key="4">
    <source>
        <dbReference type="ARBA" id="ARBA00022729"/>
    </source>
</evidence>
<keyword evidence="4" id="KW-0732">Signal</keyword>
<feature type="region of interest" description="Disordered" evidence="11">
    <location>
        <begin position="69"/>
        <end position="150"/>
    </location>
</feature>
<gene>
    <name evidence="12" type="ORF">AABB24_019997</name>
</gene>
<dbReference type="AlphaFoldDB" id="A0ABD2T7G8"/>
<evidence type="ECO:0000313" key="12">
    <source>
        <dbReference type="EMBL" id="KAL3351707.1"/>
    </source>
</evidence>
<keyword evidence="2" id="KW-1003">Cell membrane</keyword>
<keyword evidence="6" id="KW-0472">Membrane</keyword>
<comment type="function">
    <text evidence="9">Proteoglycan that seems to be implicated in diverse developmental roles such as differentiation, cell-cell recognition, embryogenesis and programmed cell death.</text>
</comment>
<protein>
    <recommendedName>
        <fullName evidence="14">Arabinogalactan-protein</fullName>
    </recommendedName>
</protein>
<comment type="similarity">
    <text evidence="10">Belongs to the classical AGP family.</text>
</comment>
<accession>A0ABD2T7G8</accession>
<evidence type="ECO:0000256" key="7">
    <source>
        <dbReference type="ARBA" id="ARBA00023180"/>
    </source>
</evidence>
<evidence type="ECO:0000256" key="2">
    <source>
        <dbReference type="ARBA" id="ARBA00022475"/>
    </source>
</evidence>
<dbReference type="Proteomes" id="UP001627284">
    <property type="component" value="Unassembled WGS sequence"/>
</dbReference>
<organism evidence="12 13">
    <name type="scientific">Solanum stoloniferum</name>
    <dbReference type="NCBI Taxonomy" id="62892"/>
    <lineage>
        <taxon>Eukaryota</taxon>
        <taxon>Viridiplantae</taxon>
        <taxon>Streptophyta</taxon>
        <taxon>Embryophyta</taxon>
        <taxon>Tracheophyta</taxon>
        <taxon>Spermatophyta</taxon>
        <taxon>Magnoliopsida</taxon>
        <taxon>eudicotyledons</taxon>
        <taxon>Gunneridae</taxon>
        <taxon>Pentapetalae</taxon>
        <taxon>asterids</taxon>
        <taxon>lamiids</taxon>
        <taxon>Solanales</taxon>
        <taxon>Solanaceae</taxon>
        <taxon>Solanoideae</taxon>
        <taxon>Solaneae</taxon>
        <taxon>Solanum</taxon>
    </lineage>
</organism>
<evidence type="ECO:0000256" key="8">
    <source>
        <dbReference type="ARBA" id="ARBA00023288"/>
    </source>
</evidence>